<organism evidence="3">
    <name type="scientific">freshwater metagenome</name>
    <dbReference type="NCBI Taxonomy" id="449393"/>
    <lineage>
        <taxon>unclassified sequences</taxon>
        <taxon>metagenomes</taxon>
        <taxon>ecological metagenomes</taxon>
    </lineage>
</organism>
<reference evidence="3" key="1">
    <citation type="submission" date="2020-05" db="EMBL/GenBank/DDBJ databases">
        <authorList>
            <person name="Chiriac C."/>
            <person name="Salcher M."/>
            <person name="Ghai R."/>
            <person name="Kavagutti S V."/>
        </authorList>
    </citation>
    <scope>NUCLEOTIDE SEQUENCE</scope>
</reference>
<dbReference type="AlphaFoldDB" id="A0A6J7KZS1"/>
<keyword evidence="1" id="KW-0812">Transmembrane</keyword>
<protein>
    <submittedName>
        <fullName evidence="3">Unannotated protein</fullName>
    </submittedName>
</protein>
<feature type="domain" description="DUF4190" evidence="2">
    <location>
        <begin position="23"/>
        <end position="78"/>
    </location>
</feature>
<keyword evidence="1" id="KW-1133">Transmembrane helix</keyword>
<evidence type="ECO:0000259" key="2">
    <source>
        <dbReference type="Pfam" id="PF13828"/>
    </source>
</evidence>
<evidence type="ECO:0000313" key="3">
    <source>
        <dbReference type="EMBL" id="CAB4961260.1"/>
    </source>
</evidence>
<sequence length="145" mass="14752">MADEKNAPKVTSNKFDFSKLNTLAIVSLATAVTSFAAVAGVITGHIALAQIKKTGEAGRPAAIAGLIIGYATVAGWIALAVAAFAMRARGYEFGNNGPMGNHFGGHLGGPDDGQTNWLKHGPVGGDIMPPIPMPDPTATPGVTTN</sequence>
<accession>A0A6J7KZS1</accession>
<feature type="transmembrane region" description="Helical" evidence="1">
    <location>
        <begin position="62"/>
        <end position="85"/>
    </location>
</feature>
<keyword evidence="1" id="KW-0472">Membrane</keyword>
<proteinExistence type="predicted"/>
<feature type="transmembrane region" description="Helical" evidence="1">
    <location>
        <begin position="20"/>
        <end position="42"/>
    </location>
</feature>
<dbReference type="EMBL" id="CAFBNO010000072">
    <property type="protein sequence ID" value="CAB4961260.1"/>
    <property type="molecule type" value="Genomic_DNA"/>
</dbReference>
<dbReference type="Pfam" id="PF13828">
    <property type="entry name" value="DUF4190"/>
    <property type="match status" value="1"/>
</dbReference>
<evidence type="ECO:0000256" key="1">
    <source>
        <dbReference type="SAM" id="Phobius"/>
    </source>
</evidence>
<dbReference type="InterPro" id="IPR025241">
    <property type="entry name" value="DUF4190"/>
</dbReference>
<name>A0A6J7KZS1_9ZZZZ</name>
<gene>
    <name evidence="3" type="ORF">UFOPK3837_01073</name>
</gene>